<dbReference type="HOGENOM" id="CLU_2278349_0_0_1"/>
<proteinExistence type="predicted"/>
<reference evidence="3" key="2">
    <citation type="submission" date="2015-01" db="EMBL/GenBank/DDBJ databases">
        <title>Evolutionary Origins and Diversification of the Mycorrhizal Mutualists.</title>
        <authorList>
            <consortium name="DOE Joint Genome Institute"/>
            <consortium name="Mycorrhizal Genomics Consortium"/>
            <person name="Kohler A."/>
            <person name="Kuo A."/>
            <person name="Nagy L.G."/>
            <person name="Floudas D."/>
            <person name="Copeland A."/>
            <person name="Barry K.W."/>
            <person name="Cichocki N."/>
            <person name="Veneault-Fourrey C."/>
            <person name="LaButti K."/>
            <person name="Lindquist E.A."/>
            <person name="Lipzen A."/>
            <person name="Lundell T."/>
            <person name="Morin E."/>
            <person name="Murat C."/>
            <person name="Riley R."/>
            <person name="Ohm R."/>
            <person name="Sun H."/>
            <person name="Tunlid A."/>
            <person name="Henrissat B."/>
            <person name="Grigoriev I.V."/>
            <person name="Hibbett D.S."/>
            <person name="Martin F."/>
        </authorList>
    </citation>
    <scope>NUCLEOTIDE SEQUENCE [LARGE SCALE GENOMIC DNA]</scope>
    <source>
        <strain evidence="3">Ve08.2h10</strain>
    </source>
</reference>
<name>A0A0D0DFD9_9AGAM</name>
<dbReference type="InParanoid" id="A0A0D0DFD9"/>
<accession>A0A0D0DFD9</accession>
<reference evidence="2 3" key="1">
    <citation type="submission" date="2014-04" db="EMBL/GenBank/DDBJ databases">
        <authorList>
            <consortium name="DOE Joint Genome Institute"/>
            <person name="Kuo A."/>
            <person name="Kohler A."/>
            <person name="Jargeat P."/>
            <person name="Nagy L.G."/>
            <person name="Floudas D."/>
            <person name="Copeland A."/>
            <person name="Barry K.W."/>
            <person name="Cichocki N."/>
            <person name="Veneault-Fourrey C."/>
            <person name="LaButti K."/>
            <person name="Lindquist E.A."/>
            <person name="Lipzen A."/>
            <person name="Lundell T."/>
            <person name="Morin E."/>
            <person name="Murat C."/>
            <person name="Sun H."/>
            <person name="Tunlid A."/>
            <person name="Henrissat B."/>
            <person name="Grigoriev I.V."/>
            <person name="Hibbett D.S."/>
            <person name="Martin F."/>
            <person name="Nordberg H.P."/>
            <person name="Cantor M.N."/>
            <person name="Hua S.X."/>
        </authorList>
    </citation>
    <scope>NUCLEOTIDE SEQUENCE [LARGE SCALE GENOMIC DNA]</scope>
    <source>
        <strain evidence="2 3">Ve08.2h10</strain>
    </source>
</reference>
<protein>
    <submittedName>
        <fullName evidence="2">Uncharacterized protein</fullName>
    </submittedName>
</protein>
<dbReference type="Proteomes" id="UP000054538">
    <property type="component" value="Unassembled WGS sequence"/>
</dbReference>
<dbReference type="EMBL" id="KN827506">
    <property type="protein sequence ID" value="KIK76410.1"/>
    <property type="molecule type" value="Genomic_DNA"/>
</dbReference>
<evidence type="ECO:0000313" key="2">
    <source>
        <dbReference type="EMBL" id="KIK76410.1"/>
    </source>
</evidence>
<organism evidence="2 3">
    <name type="scientific">Paxillus rubicundulus Ve08.2h10</name>
    <dbReference type="NCBI Taxonomy" id="930991"/>
    <lineage>
        <taxon>Eukaryota</taxon>
        <taxon>Fungi</taxon>
        <taxon>Dikarya</taxon>
        <taxon>Basidiomycota</taxon>
        <taxon>Agaricomycotina</taxon>
        <taxon>Agaricomycetes</taxon>
        <taxon>Agaricomycetidae</taxon>
        <taxon>Boletales</taxon>
        <taxon>Paxilineae</taxon>
        <taxon>Paxillaceae</taxon>
        <taxon>Paxillus</taxon>
    </lineage>
</organism>
<evidence type="ECO:0000313" key="3">
    <source>
        <dbReference type="Proteomes" id="UP000054538"/>
    </source>
</evidence>
<dbReference type="OrthoDB" id="2676753at2759"/>
<dbReference type="AlphaFoldDB" id="A0A0D0DFD9"/>
<gene>
    <name evidence="2" type="ORF">PAXRUDRAFT_18239</name>
</gene>
<keyword evidence="3" id="KW-1185">Reference proteome</keyword>
<sequence>MQLLDNNQPMTVDEDIEAMPQRSPSLPPMTPSPVHGSSALAPASADDAKNDHCYLCLDGGEDLYYCMQCPQVVCYQCILVLAESHSQVREANVDFTCPVLHW</sequence>
<feature type="compositionally biased region" description="Polar residues" evidence="1">
    <location>
        <begin position="1"/>
        <end position="10"/>
    </location>
</feature>
<feature type="region of interest" description="Disordered" evidence="1">
    <location>
        <begin position="1"/>
        <end position="47"/>
    </location>
</feature>
<evidence type="ECO:0000256" key="1">
    <source>
        <dbReference type="SAM" id="MobiDB-lite"/>
    </source>
</evidence>